<keyword evidence="3" id="KW-0436">Ligase</keyword>
<evidence type="ECO:0000259" key="1">
    <source>
        <dbReference type="Pfam" id="PF00501"/>
    </source>
</evidence>
<dbReference type="RefSeq" id="WP_290399269.1">
    <property type="nucleotide sequence ID" value="NZ_JAUHLN010000002.1"/>
</dbReference>
<dbReference type="InterPro" id="IPR025110">
    <property type="entry name" value="AMP-bd_C"/>
</dbReference>
<protein>
    <submittedName>
        <fullName evidence="3">Long-chain fatty acid--CoA ligase</fullName>
    </submittedName>
</protein>
<dbReference type="Gene3D" id="3.40.50.12780">
    <property type="entry name" value="N-terminal domain of ligase-like"/>
    <property type="match status" value="1"/>
</dbReference>
<comment type="caution">
    <text evidence="3">The sequence shown here is derived from an EMBL/GenBank/DDBJ whole genome shotgun (WGS) entry which is preliminary data.</text>
</comment>
<dbReference type="InterPro" id="IPR020845">
    <property type="entry name" value="AMP-binding_CS"/>
</dbReference>
<dbReference type="Proteomes" id="UP001168694">
    <property type="component" value="Unassembled WGS sequence"/>
</dbReference>
<sequence length="561" mass="63147">MNTRHYPFWPKRVSKTLTVPDTTLYDNLLVSARRYPQKTALIYYGASYTYEELLREVDLLSGYMESELKVKAGDRVMLFMQNSPQYFIAFYAIMRARAVVVPINPMNTEHDLEFYIKDCEIESAVIGQELYDSISPLLTAACLKNLLIAAYSDYLPSEGTGKNLPETVKEESERFEGEHHHLWRNALKAGYQPSAYRGEAGDIVCLPYTSGTTGLPKGCVHTNRTIQANVVSAVNWMNATSDSVHLTTLPLFHVTGMLHSMHAPIFSGSAMVMLTRWNRNAAAEAIQSYQVTHWVNISTMVIDFLANPHLCDYDLSSLTSIAGGGAALPEAVGEKLYQVLGLKFVEGYGLSETISHTHFNPPDRPKLQCLGIPSFDVDARIVDPVTLKELGVGEAGEIVVSGPQVFQGYYNRPEETQQSFFERDGKAFFRTGDIGRFDDDGYYFMVDRVKRMINASGFKVWPTEIESLLYSHPAVQQACVVGIPDPKRGESVKAFIILNDTDRGRVSEKEIIEWAKERMAAYKYPRQIEFRESFPTTASGKILWRKLQEEEKLKNEAVSGR</sequence>
<dbReference type="EMBL" id="JAUHLN010000002">
    <property type="protein sequence ID" value="MDN4073126.1"/>
    <property type="molecule type" value="Genomic_DNA"/>
</dbReference>
<dbReference type="PROSITE" id="PS00455">
    <property type="entry name" value="AMP_BINDING"/>
    <property type="match status" value="1"/>
</dbReference>
<name>A0ABT8E5F6_9BACL</name>
<dbReference type="NCBIfam" id="NF006181">
    <property type="entry name" value="PRK08314.1"/>
    <property type="match status" value="1"/>
</dbReference>
<dbReference type="Pfam" id="PF13193">
    <property type="entry name" value="AMP-binding_C"/>
    <property type="match status" value="1"/>
</dbReference>
<evidence type="ECO:0000313" key="4">
    <source>
        <dbReference type="Proteomes" id="UP001168694"/>
    </source>
</evidence>
<feature type="domain" description="AMP-dependent synthetase/ligase" evidence="1">
    <location>
        <begin position="31"/>
        <end position="410"/>
    </location>
</feature>
<dbReference type="Gene3D" id="3.30.300.30">
    <property type="match status" value="1"/>
</dbReference>
<reference evidence="3" key="1">
    <citation type="submission" date="2023-06" db="EMBL/GenBank/DDBJ databases">
        <title>Draft Genome Sequences of Representative Paenibacillus Polymyxa, Bacillus cereus, Fictibacillus sp., and Brevibacillus agri Strains Isolated from Amazonian Dark Earth.</title>
        <authorList>
            <person name="Pellegrinetti T.A."/>
            <person name="Cunha I.C.M."/>
            <person name="Chaves M.G."/>
            <person name="Freitas A.S."/>
            <person name="Silva A.V.R."/>
            <person name="Tsai S.M."/>
            <person name="Mendes L.W."/>
        </authorList>
    </citation>
    <scope>NUCLEOTIDE SEQUENCE</scope>
    <source>
        <strain evidence="3">CENA-BCM004</strain>
    </source>
</reference>
<dbReference type="InterPro" id="IPR042099">
    <property type="entry name" value="ANL_N_sf"/>
</dbReference>
<evidence type="ECO:0000313" key="3">
    <source>
        <dbReference type="EMBL" id="MDN4073126.1"/>
    </source>
</evidence>
<dbReference type="InterPro" id="IPR000873">
    <property type="entry name" value="AMP-dep_synth/lig_dom"/>
</dbReference>
<proteinExistence type="predicted"/>
<dbReference type="InterPro" id="IPR050237">
    <property type="entry name" value="ATP-dep_AMP-bd_enzyme"/>
</dbReference>
<gene>
    <name evidence="3" type="ORF">QYF49_08905</name>
</gene>
<accession>A0ABT8E5F6</accession>
<dbReference type="PANTHER" id="PTHR43767">
    <property type="entry name" value="LONG-CHAIN-FATTY-ACID--COA LIGASE"/>
    <property type="match status" value="1"/>
</dbReference>
<keyword evidence="4" id="KW-1185">Reference proteome</keyword>
<dbReference type="GO" id="GO:0016874">
    <property type="term" value="F:ligase activity"/>
    <property type="evidence" value="ECO:0007669"/>
    <property type="project" value="UniProtKB-KW"/>
</dbReference>
<organism evidence="3 4">
    <name type="scientific">Fictibacillus terranigra</name>
    <dbReference type="NCBI Taxonomy" id="3058424"/>
    <lineage>
        <taxon>Bacteria</taxon>
        <taxon>Bacillati</taxon>
        <taxon>Bacillota</taxon>
        <taxon>Bacilli</taxon>
        <taxon>Bacillales</taxon>
        <taxon>Fictibacillaceae</taxon>
        <taxon>Fictibacillus</taxon>
    </lineage>
</organism>
<dbReference type="PANTHER" id="PTHR43767:SF1">
    <property type="entry name" value="NONRIBOSOMAL PEPTIDE SYNTHASE PES1 (EUROFUNG)-RELATED"/>
    <property type="match status" value="1"/>
</dbReference>
<feature type="domain" description="AMP-binding enzyme C-terminal" evidence="2">
    <location>
        <begin position="464"/>
        <end position="541"/>
    </location>
</feature>
<dbReference type="SUPFAM" id="SSF56801">
    <property type="entry name" value="Acetyl-CoA synthetase-like"/>
    <property type="match status" value="1"/>
</dbReference>
<dbReference type="InterPro" id="IPR045851">
    <property type="entry name" value="AMP-bd_C_sf"/>
</dbReference>
<evidence type="ECO:0000259" key="2">
    <source>
        <dbReference type="Pfam" id="PF13193"/>
    </source>
</evidence>
<dbReference type="Pfam" id="PF00501">
    <property type="entry name" value="AMP-binding"/>
    <property type="match status" value="1"/>
</dbReference>